<feature type="compositionally biased region" description="Pro residues" evidence="1">
    <location>
        <begin position="230"/>
        <end position="239"/>
    </location>
</feature>
<dbReference type="AlphaFoldDB" id="J0CYN3"/>
<evidence type="ECO:0000313" key="2">
    <source>
        <dbReference type="EMBL" id="EJD36418.1"/>
    </source>
</evidence>
<name>J0CYN3_AURST</name>
<proteinExistence type="predicted"/>
<dbReference type="Proteomes" id="UP000006514">
    <property type="component" value="Unassembled WGS sequence"/>
</dbReference>
<organism evidence="2 3">
    <name type="scientific">Auricularia subglabra (strain TFB-10046 / SS5)</name>
    <name type="common">White-rot fungus</name>
    <name type="synonym">Auricularia delicata (strain TFB10046)</name>
    <dbReference type="NCBI Taxonomy" id="717982"/>
    <lineage>
        <taxon>Eukaryota</taxon>
        <taxon>Fungi</taxon>
        <taxon>Dikarya</taxon>
        <taxon>Basidiomycota</taxon>
        <taxon>Agaricomycotina</taxon>
        <taxon>Agaricomycetes</taxon>
        <taxon>Auriculariales</taxon>
        <taxon>Auriculariaceae</taxon>
        <taxon>Auricularia</taxon>
    </lineage>
</organism>
<sequence length="651" mass="73235">MPAARKVIGFVSAKATMACPFCKCTYRELSLRSMIDGHGEPRRRSEWLRQALRYRQASTDAERTIYKRVNGVAWSELLRLPYWDPTKFTVVDAMHNLFLGLIKFHICNVWLVEEAAKQTKPPKLRKRAKKLIPPQIRERFRKALQPTMIRKAEAILDETSDSKRWEKLQRTTIAVLEHLCAAKQLTVQIRGRKLKAHYIDALRKWDVERNSGSHTVAQPSQSAPSAIPDSTPPPSPASPASPIGEVEDACRTSDTNEAQSSSAGTERYKLLPDELTQIRDIVHNISTPSWLGRVATDFGSPSHGTPKADEWRTAGTIHLPIALTTMWAGTSKQKELDWFMNLATAIQLATRRSTSEVRAEEYRSQMRKYLHGLRERGFLLRPNHHAALHLADFLPRFGPTHGWWSFPLERQVGVLQQFNTNDRYGELERTIMASYHRAAQVRTLISEPHPDCAPVLQSTILLAKNFLPLATTGSLATGTLVHTGTSAPRVDYEKARRLDETDYALLKQFLGGDAQALSPRAQYLKRVQHRGVSFATQLASFDDSNVLFERGNGRVGAGRISGIFVHERRHQDARISETFVVLERFIRAGAAEQALCASAPAFHHAQLYLTHTRADGTLWAGERTIIRLSSVLCHLAVLVVSVKAPRIEEGR</sequence>
<dbReference type="OrthoDB" id="3247418at2759"/>
<dbReference type="PANTHER" id="PTHR46579:SF1">
    <property type="entry name" value="F5_8 TYPE C DOMAIN-CONTAINING PROTEIN"/>
    <property type="match status" value="1"/>
</dbReference>
<feature type="compositionally biased region" description="Polar residues" evidence="1">
    <location>
        <begin position="252"/>
        <end position="264"/>
    </location>
</feature>
<dbReference type="eggNOG" id="ENOG502QSGD">
    <property type="taxonomic scope" value="Eukaryota"/>
</dbReference>
<evidence type="ECO:0000313" key="3">
    <source>
        <dbReference type="Proteomes" id="UP000006514"/>
    </source>
</evidence>
<dbReference type="EMBL" id="JH687862">
    <property type="protein sequence ID" value="EJD36418.1"/>
    <property type="molecule type" value="Genomic_DNA"/>
</dbReference>
<dbReference type="KEGG" id="adl:AURDEDRAFT_174541"/>
<keyword evidence="3" id="KW-1185">Reference proteome</keyword>
<gene>
    <name evidence="2" type="ORF">AURDEDRAFT_174541</name>
</gene>
<reference evidence="3" key="1">
    <citation type="journal article" date="2012" name="Science">
        <title>The Paleozoic origin of enzymatic lignin decomposition reconstructed from 31 fungal genomes.</title>
        <authorList>
            <person name="Floudas D."/>
            <person name="Binder M."/>
            <person name="Riley R."/>
            <person name="Barry K."/>
            <person name="Blanchette R.A."/>
            <person name="Henrissat B."/>
            <person name="Martinez A.T."/>
            <person name="Otillar R."/>
            <person name="Spatafora J.W."/>
            <person name="Yadav J.S."/>
            <person name="Aerts A."/>
            <person name="Benoit I."/>
            <person name="Boyd A."/>
            <person name="Carlson A."/>
            <person name="Copeland A."/>
            <person name="Coutinho P.M."/>
            <person name="de Vries R.P."/>
            <person name="Ferreira P."/>
            <person name="Findley K."/>
            <person name="Foster B."/>
            <person name="Gaskell J."/>
            <person name="Glotzer D."/>
            <person name="Gorecki P."/>
            <person name="Heitman J."/>
            <person name="Hesse C."/>
            <person name="Hori C."/>
            <person name="Igarashi K."/>
            <person name="Jurgens J.A."/>
            <person name="Kallen N."/>
            <person name="Kersten P."/>
            <person name="Kohler A."/>
            <person name="Kuees U."/>
            <person name="Kumar T.K.A."/>
            <person name="Kuo A."/>
            <person name="LaButti K."/>
            <person name="Larrondo L.F."/>
            <person name="Lindquist E."/>
            <person name="Ling A."/>
            <person name="Lombard V."/>
            <person name="Lucas S."/>
            <person name="Lundell T."/>
            <person name="Martin R."/>
            <person name="McLaughlin D.J."/>
            <person name="Morgenstern I."/>
            <person name="Morin E."/>
            <person name="Murat C."/>
            <person name="Nagy L.G."/>
            <person name="Nolan M."/>
            <person name="Ohm R.A."/>
            <person name="Patyshakuliyeva A."/>
            <person name="Rokas A."/>
            <person name="Ruiz-Duenas F.J."/>
            <person name="Sabat G."/>
            <person name="Salamov A."/>
            <person name="Samejima M."/>
            <person name="Schmutz J."/>
            <person name="Slot J.C."/>
            <person name="St John F."/>
            <person name="Stenlid J."/>
            <person name="Sun H."/>
            <person name="Sun S."/>
            <person name="Syed K."/>
            <person name="Tsang A."/>
            <person name="Wiebenga A."/>
            <person name="Young D."/>
            <person name="Pisabarro A."/>
            <person name="Eastwood D.C."/>
            <person name="Martin F."/>
            <person name="Cullen D."/>
            <person name="Grigoriev I.V."/>
            <person name="Hibbett D.S."/>
        </authorList>
    </citation>
    <scope>NUCLEOTIDE SEQUENCE [LARGE SCALE GENOMIC DNA]</scope>
    <source>
        <strain evidence="3">TFB10046</strain>
    </source>
</reference>
<dbReference type="InParanoid" id="J0CYN3"/>
<protein>
    <submittedName>
        <fullName evidence="2">Uncharacterized protein</fullName>
    </submittedName>
</protein>
<accession>J0CYN3</accession>
<evidence type="ECO:0000256" key="1">
    <source>
        <dbReference type="SAM" id="MobiDB-lite"/>
    </source>
</evidence>
<feature type="compositionally biased region" description="Polar residues" evidence="1">
    <location>
        <begin position="212"/>
        <end position="221"/>
    </location>
</feature>
<feature type="region of interest" description="Disordered" evidence="1">
    <location>
        <begin position="210"/>
        <end position="268"/>
    </location>
</feature>
<dbReference type="PANTHER" id="PTHR46579">
    <property type="entry name" value="F5/8 TYPE C DOMAIN-CONTAINING PROTEIN-RELATED"/>
    <property type="match status" value="1"/>
</dbReference>